<keyword evidence="9" id="KW-1185">Reference proteome</keyword>
<evidence type="ECO:0000256" key="6">
    <source>
        <dbReference type="SAM" id="MobiDB-lite"/>
    </source>
</evidence>
<evidence type="ECO:0000256" key="1">
    <source>
        <dbReference type="ARBA" id="ARBA00000085"/>
    </source>
</evidence>
<evidence type="ECO:0000256" key="5">
    <source>
        <dbReference type="ARBA" id="ARBA00022777"/>
    </source>
</evidence>
<evidence type="ECO:0000256" key="3">
    <source>
        <dbReference type="ARBA" id="ARBA00022553"/>
    </source>
</evidence>
<dbReference type="InterPro" id="IPR050428">
    <property type="entry name" value="TCS_sensor_his_kinase"/>
</dbReference>
<dbReference type="InterPro" id="IPR036890">
    <property type="entry name" value="HATPase_C_sf"/>
</dbReference>
<feature type="compositionally biased region" description="Low complexity" evidence="6">
    <location>
        <begin position="384"/>
        <end position="396"/>
    </location>
</feature>
<evidence type="ECO:0000313" key="8">
    <source>
        <dbReference type="EMBL" id="GAA2075977.1"/>
    </source>
</evidence>
<keyword evidence="4" id="KW-0808">Transferase</keyword>
<accession>A0ABP5HII5</accession>
<dbReference type="EC" id="2.7.13.3" evidence="2"/>
<dbReference type="Proteomes" id="UP001500016">
    <property type="component" value="Unassembled WGS sequence"/>
</dbReference>
<evidence type="ECO:0000256" key="2">
    <source>
        <dbReference type="ARBA" id="ARBA00012438"/>
    </source>
</evidence>
<reference evidence="9" key="1">
    <citation type="journal article" date="2019" name="Int. J. Syst. Evol. Microbiol.">
        <title>The Global Catalogue of Microorganisms (GCM) 10K type strain sequencing project: providing services to taxonomists for standard genome sequencing and annotation.</title>
        <authorList>
            <consortium name="The Broad Institute Genomics Platform"/>
            <consortium name="The Broad Institute Genome Sequencing Center for Infectious Disease"/>
            <person name="Wu L."/>
            <person name="Ma J."/>
        </authorList>
    </citation>
    <scope>NUCLEOTIDE SEQUENCE [LARGE SCALE GENOMIC DNA]</scope>
    <source>
        <strain evidence="9">JCM 15478</strain>
    </source>
</reference>
<evidence type="ECO:0000259" key="7">
    <source>
        <dbReference type="Pfam" id="PF02518"/>
    </source>
</evidence>
<dbReference type="Gene3D" id="3.30.565.10">
    <property type="entry name" value="Histidine kinase-like ATPase, C-terminal domain"/>
    <property type="match status" value="1"/>
</dbReference>
<evidence type="ECO:0000313" key="9">
    <source>
        <dbReference type="Proteomes" id="UP001500016"/>
    </source>
</evidence>
<dbReference type="InterPro" id="IPR003594">
    <property type="entry name" value="HATPase_dom"/>
</dbReference>
<protein>
    <recommendedName>
        <fullName evidence="2">histidine kinase</fullName>
        <ecNumber evidence="2">2.7.13.3</ecNumber>
    </recommendedName>
</protein>
<dbReference type="RefSeq" id="WP_344528215.1">
    <property type="nucleotide sequence ID" value="NZ_BAAAPE010000007.1"/>
</dbReference>
<organism evidence="8 9">
    <name type="scientific">Streptomyces albiaxialis</name>
    <dbReference type="NCBI Taxonomy" id="329523"/>
    <lineage>
        <taxon>Bacteria</taxon>
        <taxon>Bacillati</taxon>
        <taxon>Actinomycetota</taxon>
        <taxon>Actinomycetes</taxon>
        <taxon>Kitasatosporales</taxon>
        <taxon>Streptomycetaceae</taxon>
        <taxon>Streptomyces</taxon>
    </lineage>
</organism>
<dbReference type="PANTHER" id="PTHR45436:SF5">
    <property type="entry name" value="SENSOR HISTIDINE KINASE TRCS"/>
    <property type="match status" value="1"/>
</dbReference>
<feature type="compositionally biased region" description="Pro residues" evidence="6">
    <location>
        <begin position="372"/>
        <end position="383"/>
    </location>
</feature>
<evidence type="ECO:0000256" key="4">
    <source>
        <dbReference type="ARBA" id="ARBA00022679"/>
    </source>
</evidence>
<feature type="compositionally biased region" description="Basic and acidic residues" evidence="6">
    <location>
        <begin position="465"/>
        <end position="475"/>
    </location>
</feature>
<keyword evidence="5" id="KW-0418">Kinase</keyword>
<comment type="caution">
    <text evidence="8">The sequence shown here is derived from an EMBL/GenBank/DDBJ whole genome shotgun (WGS) entry which is preliminary data.</text>
</comment>
<name>A0ABP5HII5_9ACTN</name>
<feature type="compositionally biased region" description="Low complexity" evidence="6">
    <location>
        <begin position="427"/>
        <end position="453"/>
    </location>
</feature>
<dbReference type="EMBL" id="BAAAPE010000007">
    <property type="protein sequence ID" value="GAA2075977.1"/>
    <property type="molecule type" value="Genomic_DNA"/>
</dbReference>
<dbReference type="Pfam" id="PF02518">
    <property type="entry name" value="HATPase_c"/>
    <property type="match status" value="1"/>
</dbReference>
<dbReference type="PANTHER" id="PTHR45436">
    <property type="entry name" value="SENSOR HISTIDINE KINASE YKOH"/>
    <property type="match status" value="1"/>
</dbReference>
<comment type="catalytic activity">
    <reaction evidence="1">
        <text>ATP + protein L-histidine = ADP + protein N-phospho-L-histidine.</text>
        <dbReference type="EC" id="2.7.13.3"/>
    </reaction>
</comment>
<feature type="region of interest" description="Disordered" evidence="6">
    <location>
        <begin position="355"/>
        <end position="513"/>
    </location>
</feature>
<proteinExistence type="predicted"/>
<feature type="compositionally biased region" description="Polar residues" evidence="6">
    <location>
        <begin position="497"/>
        <end position="513"/>
    </location>
</feature>
<keyword evidence="3" id="KW-0597">Phosphoprotein</keyword>
<gene>
    <name evidence="8" type="ORF">GCM10009801_31070</name>
</gene>
<feature type="compositionally biased region" description="Acidic residues" evidence="6">
    <location>
        <begin position="454"/>
        <end position="464"/>
    </location>
</feature>
<sequence length="513" mass="54053">MTEIPVALVVLLSVGTAAALGMALRLVRTHGELRGLRAQAEAARTELGNVTRNRDEMAAYVPVPEAEIRHLAAARLPDLALALTHPHMSVRGPAEPQIAGSTLDQALGAVLDTAGDLLDKERLRVDAAAQAAMRGTATTIQSLLYQLQTLFQEMQERHDDPRLVQDLLAADFLNEQALRRVQATAVMCGAWPGLTRQDSHVADIVVGATSRLQGYERIQVTSRLRDPVGVVARAVEPVAVALTELMANALHHSHPDLPVAVTVQQGNRGATVIVDDAGVGMHEEELLRARRLMSGQEQTLLTELGDPVRTGFAAVGQLARQYGFSAHVETSPYGGVRAIVHIPGEPLLVLLDEEKNPPSAMTPTPVSGTPAPRRPPGPEPDPVQDPLQDPVQDPAPSGAAEGTPDTSVPTAEAPLPRRRRRRPQPAEPRTGTSPSGDGAAATAPAPATGADPGADADADVDADVDAERSAERWGDFQRGTESGRAAAGTSVDRAETEGSTSGPDIDQEGNTSS</sequence>
<dbReference type="SUPFAM" id="SSF55874">
    <property type="entry name" value="ATPase domain of HSP90 chaperone/DNA topoisomerase II/histidine kinase"/>
    <property type="match status" value="1"/>
</dbReference>
<feature type="domain" description="Histidine kinase/HSP90-like ATPase" evidence="7">
    <location>
        <begin position="240"/>
        <end position="344"/>
    </location>
</feature>